<evidence type="ECO:0000256" key="1">
    <source>
        <dbReference type="ARBA" id="ARBA00023063"/>
    </source>
</evidence>
<reference evidence="2 3" key="1">
    <citation type="journal article" date="2019" name="Front. Microbiol.">
        <title>Genomes of Neutrophilic Sulfur-Oxidizing Chemolithoautotrophs Representing 9 Proteobacterial Species From 8 Genera.</title>
        <authorList>
            <person name="Watanabe T."/>
            <person name="Kojima H."/>
            <person name="Umezawa K."/>
            <person name="Hori C."/>
            <person name="Takasuka T.E."/>
            <person name="Kato Y."/>
            <person name="Fukui M."/>
        </authorList>
    </citation>
    <scope>NUCLEOTIDE SEQUENCE [LARGE SCALE GENOMIC DNA]</scope>
    <source>
        <strain evidence="2 3">TTN</strain>
    </source>
</reference>
<dbReference type="PANTHER" id="PTHR43680">
    <property type="entry name" value="NITRATE REDUCTASE MOLYBDENUM COFACTOR ASSEMBLY CHAPERONE"/>
    <property type="match status" value="1"/>
</dbReference>
<dbReference type="GO" id="GO:0016530">
    <property type="term" value="F:metallochaperone activity"/>
    <property type="evidence" value="ECO:0007669"/>
    <property type="project" value="TreeGrafter"/>
</dbReference>
<keyword evidence="1" id="KW-0534">Nitrate assimilation</keyword>
<proteinExistence type="predicted"/>
<evidence type="ECO:0000313" key="2">
    <source>
        <dbReference type="EMBL" id="GBL44972.1"/>
    </source>
</evidence>
<dbReference type="InterPro" id="IPR003765">
    <property type="entry name" value="NO3_reductase_chaperone_NarJ"/>
</dbReference>
<organism evidence="2 3">
    <name type="scientific">Sulfuriferula multivorans</name>
    <dbReference type="NCBI Taxonomy" id="1559896"/>
    <lineage>
        <taxon>Bacteria</taxon>
        <taxon>Pseudomonadati</taxon>
        <taxon>Pseudomonadota</taxon>
        <taxon>Betaproteobacteria</taxon>
        <taxon>Nitrosomonadales</taxon>
        <taxon>Sulfuricellaceae</taxon>
        <taxon>Sulfuriferula</taxon>
    </lineage>
</organism>
<dbReference type="RefSeq" id="WP_124703791.1">
    <property type="nucleotide sequence ID" value="NZ_BGOW01000003.1"/>
</dbReference>
<dbReference type="GO" id="GO:0051082">
    <property type="term" value="F:unfolded protein binding"/>
    <property type="evidence" value="ECO:0007669"/>
    <property type="project" value="InterPro"/>
</dbReference>
<accession>A0A401JBC7</accession>
<sequence>MKTFKVLSLLLSYPQAEWVDELDLMESLLADEKEQNGAAQAQLADLFQALRAQTLLESEQTYVGTFDRNPSHSLHLFEHIHGESRDRGSAMVNLIEEYRKHGLDMDADELPDYVPLFLEYLSQLPDQDALNMLGEAVDVLALIGRKLNGNHSPYHNVFAVLEGMSPVTAQALPDVPVREMEETIIQFGPSADGTDPLLVPKPQTAYVRMPESRKAAAASGGAI</sequence>
<dbReference type="OrthoDB" id="8478585at2"/>
<comment type="caution">
    <text evidence="2">The sequence shown here is derived from an EMBL/GenBank/DDBJ whole genome shotgun (WGS) entry which is preliminary data.</text>
</comment>
<dbReference type="EMBL" id="BGOW01000003">
    <property type="protein sequence ID" value="GBL44972.1"/>
    <property type="molecule type" value="Genomic_DNA"/>
</dbReference>
<dbReference type="GO" id="GO:0042128">
    <property type="term" value="P:nitrate assimilation"/>
    <property type="evidence" value="ECO:0007669"/>
    <property type="project" value="UniProtKB-KW"/>
</dbReference>
<dbReference type="GO" id="GO:0051131">
    <property type="term" value="P:chaperone-mediated protein complex assembly"/>
    <property type="evidence" value="ECO:0007669"/>
    <property type="project" value="InterPro"/>
</dbReference>
<dbReference type="InterPro" id="IPR036411">
    <property type="entry name" value="TorD-like_sf"/>
</dbReference>
<dbReference type="Pfam" id="PF02613">
    <property type="entry name" value="Nitrate_red_del"/>
    <property type="match status" value="1"/>
</dbReference>
<gene>
    <name evidence="2" type="ORF">SFMTTN_0773</name>
</gene>
<evidence type="ECO:0000313" key="3">
    <source>
        <dbReference type="Proteomes" id="UP000286806"/>
    </source>
</evidence>
<dbReference type="AlphaFoldDB" id="A0A401JBC7"/>
<keyword evidence="3" id="KW-1185">Reference proteome</keyword>
<name>A0A401JBC7_9PROT</name>
<protein>
    <submittedName>
        <fullName evidence="2">Respiratory nitrate reductase delta chain</fullName>
    </submittedName>
</protein>
<dbReference type="PANTHER" id="PTHR43680:SF2">
    <property type="entry name" value="NITRATE REDUCTASE MOLYBDENUM COFACTOR ASSEMBLY CHAPERONE NARJ"/>
    <property type="match status" value="1"/>
</dbReference>
<dbReference type="NCBIfam" id="TIGR00684">
    <property type="entry name" value="narJ"/>
    <property type="match status" value="1"/>
</dbReference>
<dbReference type="SUPFAM" id="SSF89155">
    <property type="entry name" value="TorD-like"/>
    <property type="match status" value="1"/>
</dbReference>
<dbReference type="InterPro" id="IPR020945">
    <property type="entry name" value="DMSO/NO3_reduct_chaperone"/>
</dbReference>
<dbReference type="Proteomes" id="UP000286806">
    <property type="component" value="Unassembled WGS sequence"/>
</dbReference>
<dbReference type="Gene3D" id="1.10.3480.10">
    <property type="entry name" value="TorD-like"/>
    <property type="match status" value="1"/>
</dbReference>